<dbReference type="InterPro" id="IPR035892">
    <property type="entry name" value="C2_domain_sf"/>
</dbReference>
<feature type="compositionally biased region" description="Polar residues" evidence="1">
    <location>
        <begin position="455"/>
        <end position="464"/>
    </location>
</feature>
<gene>
    <name evidence="3" type="ORF">LTR05_008079</name>
</gene>
<accession>A0AAN7Y3U8</accession>
<dbReference type="InterPro" id="IPR000008">
    <property type="entry name" value="C2_dom"/>
</dbReference>
<feature type="compositionally biased region" description="Low complexity" evidence="1">
    <location>
        <begin position="765"/>
        <end position="782"/>
    </location>
</feature>
<feature type="compositionally biased region" description="Polar residues" evidence="1">
    <location>
        <begin position="474"/>
        <end position="499"/>
    </location>
</feature>
<dbReference type="InterPro" id="IPR037791">
    <property type="entry name" value="C2_fungal_Inn1"/>
</dbReference>
<feature type="region of interest" description="Disordered" evidence="1">
    <location>
        <begin position="650"/>
        <end position="893"/>
    </location>
</feature>
<organism evidence="3 4">
    <name type="scientific">Lithohypha guttulata</name>
    <dbReference type="NCBI Taxonomy" id="1690604"/>
    <lineage>
        <taxon>Eukaryota</taxon>
        <taxon>Fungi</taxon>
        <taxon>Dikarya</taxon>
        <taxon>Ascomycota</taxon>
        <taxon>Pezizomycotina</taxon>
        <taxon>Eurotiomycetes</taxon>
        <taxon>Chaetothyriomycetidae</taxon>
        <taxon>Chaetothyriales</taxon>
        <taxon>Trichomeriaceae</taxon>
        <taxon>Lithohypha</taxon>
    </lineage>
</organism>
<feature type="compositionally biased region" description="Low complexity" evidence="1">
    <location>
        <begin position="732"/>
        <end position="743"/>
    </location>
</feature>
<feature type="compositionally biased region" description="Low complexity" evidence="1">
    <location>
        <begin position="285"/>
        <end position="303"/>
    </location>
</feature>
<dbReference type="InterPro" id="IPR052981">
    <property type="entry name" value="Ingression_C2_domain"/>
</dbReference>
<feature type="compositionally biased region" description="Polar residues" evidence="1">
    <location>
        <begin position="201"/>
        <end position="214"/>
    </location>
</feature>
<sequence length="949" mass="106803">MAILKSKQKAGHAAGIFSDMTLDGPEIGTLVAVVDRAKNLPNRKAMGKQDPYCAMRLAKEAKKTGTDRRGGQTPKWDQELRFNVHDSPDYYKLKCSIFNDDKKTELIGEAWIDLYDVIKLGGGQSDLWHQLNFKGKYAGDIRVELTFYDTREQPQERRRRERLLSMLDEVSSEPSLPAQRSLGPREIKRRPLPSSPAGSAALQSQSVYADTTIAQPPPSLPTDERHQQAHAPPLPPAEDESLRYSSYQQPQDLHHYQPAPSTASHQAAEPLRHYRGQSPSYTEPQQIRQSSSAQDSADVSPDAYSAYSTVSNDFSTQSHHYAPRDMSYGPEYPDEQELWHHQRPQSIHTHSEPIAVQQITPDHRPTATSTNSDGQIVQYHHHRQSESNSYATPSYIESPLKQSMSQHELHLQVMHADAPPPLPPKHRDTPPRRQRDECPPSAYIPEPLRIGAKRSSLSNRSPLQSLEDDCGIPRQTTNQVCTPPSQRHTVYMQTPSQAHATPEGVSHHSGRRSTYTEQAQSSETQLPWHIATTHSRRQSYDVRHSSFDQQLTEESQHMTPQGYHSGYEEDYQPTVEDAPPSPGLRPIVARKAVGAKPHRLNGVPFNPDSYDVLNPGSSPVTNENTAFETPEQAKEAQRLREVEKLRDLGPIIGNDGREIDPSDHLPADTWAPEPERKQRKPEHVIHIRSKNDSNRPVGARPSPIVIRSRGGTAPSLHSSPAELPRLMSQPDSPSSALTTPSSLVGGRNRHQKIQPPHVRPLPNQPYVSTSAAAVSSPAMVNPPQRPDDGGTEHQQSPLQPRQPSYDNRVPAHLTRPSLSEYQVPVANSRRGSYNPHHNGVKVIDYKPYDSTPTKQPPQSYHGNYSAPTVEDVHRQSYDKRQNSYKQNTYDDRNDYSYENHIEAQRPQQGYQQHQAHRDDSFAAEMSLINIPSRDNYHQGSMGRSMVRRW</sequence>
<feature type="compositionally biased region" description="Basic and acidic residues" evidence="1">
    <location>
        <begin position="425"/>
        <end position="438"/>
    </location>
</feature>
<feature type="compositionally biased region" description="Basic and acidic residues" evidence="1">
    <location>
        <begin position="870"/>
        <end position="881"/>
    </location>
</feature>
<feature type="compositionally biased region" description="Polar residues" evidence="1">
    <location>
        <begin position="512"/>
        <end position="525"/>
    </location>
</feature>
<evidence type="ECO:0000256" key="1">
    <source>
        <dbReference type="SAM" id="MobiDB-lite"/>
    </source>
</evidence>
<feature type="domain" description="C2" evidence="2">
    <location>
        <begin position="11"/>
        <end position="129"/>
    </location>
</feature>
<feature type="compositionally biased region" description="Polar residues" evidence="1">
    <location>
        <begin position="792"/>
        <end position="805"/>
    </location>
</feature>
<reference evidence="3 4" key="1">
    <citation type="submission" date="2023-08" db="EMBL/GenBank/DDBJ databases">
        <title>Black Yeasts Isolated from many extreme environments.</title>
        <authorList>
            <person name="Coleine C."/>
            <person name="Stajich J.E."/>
            <person name="Selbmann L."/>
        </authorList>
    </citation>
    <scope>NUCLEOTIDE SEQUENCE [LARGE SCALE GENOMIC DNA]</scope>
    <source>
        <strain evidence="3 4">CCFEE 5910</strain>
    </source>
</reference>
<dbReference type="SUPFAM" id="SSF49562">
    <property type="entry name" value="C2 domain (Calcium/lipid-binding domain, CaLB)"/>
    <property type="match status" value="1"/>
</dbReference>
<dbReference type="PANTHER" id="PTHR47052">
    <property type="entry name" value="CONSERVED SERINE PROLINE-RICH PROTEIN (AFU_ORTHOLOGUE AFUA_2G01790)"/>
    <property type="match status" value="1"/>
</dbReference>
<evidence type="ECO:0000313" key="3">
    <source>
        <dbReference type="EMBL" id="KAK5081285.1"/>
    </source>
</evidence>
<feature type="compositionally biased region" description="Basic and acidic residues" evidence="1">
    <location>
        <begin position="673"/>
        <end position="693"/>
    </location>
</feature>
<feature type="compositionally biased region" description="Polar residues" evidence="1">
    <location>
        <begin position="547"/>
        <end position="559"/>
    </location>
</feature>
<dbReference type="Gene3D" id="2.60.40.150">
    <property type="entry name" value="C2 domain"/>
    <property type="match status" value="1"/>
</dbReference>
<comment type="caution">
    <text evidence="3">The sequence shown here is derived from an EMBL/GenBank/DDBJ whole genome shotgun (WGS) entry which is preliminary data.</text>
</comment>
<dbReference type="SMART" id="SM00239">
    <property type="entry name" value="C2"/>
    <property type="match status" value="1"/>
</dbReference>
<evidence type="ECO:0000313" key="4">
    <source>
        <dbReference type="Proteomes" id="UP001309876"/>
    </source>
</evidence>
<proteinExistence type="predicted"/>
<dbReference type="PANTHER" id="PTHR47052:SF3">
    <property type="entry name" value="INGRESSION PROTEIN 1"/>
    <property type="match status" value="1"/>
</dbReference>
<dbReference type="CDD" id="cd08681">
    <property type="entry name" value="C2_fungal_Inn1p-like"/>
    <property type="match status" value="1"/>
</dbReference>
<feature type="region of interest" description="Disordered" evidence="1">
    <location>
        <begin position="416"/>
        <end position="562"/>
    </location>
</feature>
<evidence type="ECO:0000259" key="2">
    <source>
        <dbReference type="PROSITE" id="PS50004"/>
    </source>
</evidence>
<dbReference type="Pfam" id="PF00168">
    <property type="entry name" value="C2"/>
    <property type="match status" value="1"/>
</dbReference>
<feature type="region of interest" description="Disordered" evidence="1">
    <location>
        <begin position="275"/>
        <end position="304"/>
    </location>
</feature>
<dbReference type="EMBL" id="JAVRRJ010000010">
    <property type="protein sequence ID" value="KAK5081285.1"/>
    <property type="molecule type" value="Genomic_DNA"/>
</dbReference>
<keyword evidence="4" id="KW-1185">Reference proteome</keyword>
<feature type="compositionally biased region" description="Polar residues" evidence="1">
    <location>
        <begin position="850"/>
        <end position="866"/>
    </location>
</feature>
<dbReference type="AlphaFoldDB" id="A0AAN7Y3U8"/>
<dbReference type="Proteomes" id="UP001309876">
    <property type="component" value="Unassembled WGS sequence"/>
</dbReference>
<name>A0AAN7Y3U8_9EURO</name>
<protein>
    <recommendedName>
        <fullName evidence="2">C2 domain-containing protein</fullName>
    </recommendedName>
</protein>
<dbReference type="PROSITE" id="PS50004">
    <property type="entry name" value="C2"/>
    <property type="match status" value="1"/>
</dbReference>
<feature type="region of interest" description="Disordered" evidence="1">
    <location>
        <begin position="166"/>
        <end position="243"/>
    </location>
</feature>
<feature type="compositionally biased region" description="Basic and acidic residues" evidence="1">
    <location>
        <begin position="655"/>
        <end position="666"/>
    </location>
</feature>